<gene>
    <name evidence="2" type="ORF">C1SCF055_LOCUS30925</name>
</gene>
<evidence type="ECO:0000313" key="4">
    <source>
        <dbReference type="Proteomes" id="UP001152797"/>
    </source>
</evidence>
<dbReference type="EMBL" id="CAMXCT010003571">
    <property type="protein sequence ID" value="CAI4005177.1"/>
    <property type="molecule type" value="Genomic_DNA"/>
</dbReference>
<protein>
    <submittedName>
        <fullName evidence="2">Uncharacterized protein</fullName>
    </submittedName>
</protein>
<reference evidence="3" key="2">
    <citation type="submission" date="2024-04" db="EMBL/GenBank/DDBJ databases">
        <authorList>
            <person name="Chen Y."/>
            <person name="Shah S."/>
            <person name="Dougan E. K."/>
            <person name="Thang M."/>
            <person name="Chan C."/>
        </authorList>
    </citation>
    <scope>NUCLEOTIDE SEQUENCE [LARGE SCALE GENOMIC DNA]</scope>
</reference>
<evidence type="ECO:0000256" key="1">
    <source>
        <dbReference type="SAM" id="MobiDB-lite"/>
    </source>
</evidence>
<dbReference type="AlphaFoldDB" id="A0A9P1DAT5"/>
<reference evidence="2" key="1">
    <citation type="submission" date="2022-10" db="EMBL/GenBank/DDBJ databases">
        <authorList>
            <person name="Chen Y."/>
            <person name="Dougan E. K."/>
            <person name="Chan C."/>
            <person name="Rhodes N."/>
            <person name="Thang M."/>
        </authorList>
    </citation>
    <scope>NUCLEOTIDE SEQUENCE</scope>
</reference>
<dbReference type="EMBL" id="CAMXCT030003571">
    <property type="protein sequence ID" value="CAL4792489.1"/>
    <property type="molecule type" value="Genomic_DNA"/>
</dbReference>
<name>A0A9P1DAT5_9DINO</name>
<feature type="region of interest" description="Disordered" evidence="1">
    <location>
        <begin position="284"/>
        <end position="307"/>
    </location>
</feature>
<feature type="region of interest" description="Disordered" evidence="1">
    <location>
        <begin position="429"/>
        <end position="478"/>
    </location>
</feature>
<dbReference type="OrthoDB" id="10319164at2759"/>
<proteinExistence type="predicted"/>
<accession>A0A9P1DAT5</accession>
<feature type="compositionally biased region" description="Acidic residues" evidence="1">
    <location>
        <begin position="293"/>
        <end position="307"/>
    </location>
</feature>
<feature type="compositionally biased region" description="Polar residues" evidence="1">
    <location>
        <begin position="430"/>
        <end position="448"/>
    </location>
</feature>
<organism evidence="2">
    <name type="scientific">Cladocopium goreaui</name>
    <dbReference type="NCBI Taxonomy" id="2562237"/>
    <lineage>
        <taxon>Eukaryota</taxon>
        <taxon>Sar</taxon>
        <taxon>Alveolata</taxon>
        <taxon>Dinophyceae</taxon>
        <taxon>Suessiales</taxon>
        <taxon>Symbiodiniaceae</taxon>
        <taxon>Cladocopium</taxon>
    </lineage>
</organism>
<feature type="compositionally biased region" description="Acidic residues" evidence="1">
    <location>
        <begin position="452"/>
        <end position="464"/>
    </location>
</feature>
<dbReference type="EMBL" id="CAMXCT020003571">
    <property type="protein sequence ID" value="CAL1158552.1"/>
    <property type="molecule type" value="Genomic_DNA"/>
</dbReference>
<sequence>MRSLCTTLPGQPKLSARPVAASIFIDTGGSLIPLGRWKSPAAWLSDIYEPVDPETAHGFGTLPLRTWRRALSKRPRDARADEGGLNALFQRGFSGALHLGAIKMPLRPLRPNFVPSGPSIPSGLIQVALLNDGEVPWAAGAKLCNIQSNASQHVTATCLIKGQVSESCSDLPVGGMVHLFIKVPLYVSHLAVKAAWYQSRFSLCDAANQPFGSNTLCSPKVMYQSTLDLVAYLTRSRQSEKGVLFEKENGTLEQQREMLHGDLASSVGAELLLLALASGAAEPVDNRRASETGSEDDFTGLDDGTDVDTGDIRTTTFQLSSTVQNQNTTVTTVTTTVTTRFSCPVPSALDRSGLLEYTSCIKSNCEEMDSSVLQEASRGLITNCFLLLEAAGGCAGDASIEVPDLRNLGKRFEVGDLCGRLCPSHCQDPDQASETTSSHRSITTSETPSGIFEEEDEDGLDEQDSSTSQPPETTPTTTLDLVASAGRLRVLISSLTFRISNPEGFGKQTGIRKALRDGIAASLVVSPAQVVILDVEVPSAEGKATSAQVNGNLRRLQVQGNGIRVPFEILNAPHFLDASLLLDKSTTDAMEVHLKLLFETVGVMGTISDLQLEEPQILFREVTKKETTVDEWFFTYPVDTKIGSQMEPLEPGITNSGTGRPSATAALLAGFFGLCTIGVNLGP</sequence>
<evidence type="ECO:0000313" key="3">
    <source>
        <dbReference type="EMBL" id="CAL1158552.1"/>
    </source>
</evidence>
<evidence type="ECO:0000313" key="2">
    <source>
        <dbReference type="EMBL" id="CAI4005177.1"/>
    </source>
</evidence>
<keyword evidence="4" id="KW-1185">Reference proteome</keyword>
<comment type="caution">
    <text evidence="2">The sequence shown here is derived from an EMBL/GenBank/DDBJ whole genome shotgun (WGS) entry which is preliminary data.</text>
</comment>
<dbReference type="Proteomes" id="UP001152797">
    <property type="component" value="Unassembled WGS sequence"/>
</dbReference>
<feature type="compositionally biased region" description="Low complexity" evidence="1">
    <location>
        <begin position="465"/>
        <end position="478"/>
    </location>
</feature>